<evidence type="ECO:0000259" key="1">
    <source>
        <dbReference type="Pfam" id="PF14737"/>
    </source>
</evidence>
<reference evidence="2" key="1">
    <citation type="submission" date="2021-06" db="EMBL/GenBank/DDBJ databases">
        <authorList>
            <person name="Kallberg Y."/>
            <person name="Tangrot J."/>
            <person name="Rosling A."/>
        </authorList>
    </citation>
    <scope>NUCLEOTIDE SEQUENCE</scope>
    <source>
        <strain evidence="2">IN212</strain>
    </source>
</reference>
<name>A0A9N8ZPM9_9GLOM</name>
<dbReference type="InterPro" id="IPR027974">
    <property type="entry name" value="DUF4470"/>
</dbReference>
<accession>A0A9N8ZPM9</accession>
<dbReference type="EMBL" id="CAJVPZ010001930">
    <property type="protein sequence ID" value="CAG8502959.1"/>
    <property type="molecule type" value="Genomic_DNA"/>
</dbReference>
<feature type="domain" description="DUF4470" evidence="1">
    <location>
        <begin position="172"/>
        <end position="269"/>
    </location>
</feature>
<evidence type="ECO:0000313" key="3">
    <source>
        <dbReference type="Proteomes" id="UP000789396"/>
    </source>
</evidence>
<organism evidence="2 3">
    <name type="scientific">Racocetra fulgida</name>
    <dbReference type="NCBI Taxonomy" id="60492"/>
    <lineage>
        <taxon>Eukaryota</taxon>
        <taxon>Fungi</taxon>
        <taxon>Fungi incertae sedis</taxon>
        <taxon>Mucoromycota</taxon>
        <taxon>Glomeromycotina</taxon>
        <taxon>Glomeromycetes</taxon>
        <taxon>Diversisporales</taxon>
        <taxon>Gigasporaceae</taxon>
        <taxon>Racocetra</taxon>
    </lineage>
</organism>
<dbReference type="Proteomes" id="UP000789396">
    <property type="component" value="Unassembled WGS sequence"/>
</dbReference>
<protein>
    <submittedName>
        <fullName evidence="2">15456_t:CDS:1</fullName>
    </submittedName>
</protein>
<evidence type="ECO:0000313" key="2">
    <source>
        <dbReference type="EMBL" id="CAG8502959.1"/>
    </source>
</evidence>
<comment type="caution">
    <text evidence="2">The sequence shown here is derived from an EMBL/GenBank/DDBJ whole genome shotgun (WGS) entry which is preliminary data.</text>
</comment>
<dbReference type="AlphaFoldDB" id="A0A9N8ZPM9"/>
<dbReference type="OrthoDB" id="5282002at2759"/>
<gene>
    <name evidence="2" type="ORF">RFULGI_LOCUS2525</name>
</gene>
<keyword evidence="3" id="KW-1185">Reference proteome</keyword>
<dbReference type="Pfam" id="PF14737">
    <property type="entry name" value="DUF4470"/>
    <property type="match status" value="1"/>
</dbReference>
<sequence>MDLSQELEALSIATKEKKYDEFLDKLGTLQHVEKEAKFRDLLNKFKQFPTSSGIIKSIHNNENLTQYQKDEYLGTAIMKRIYLFAMNHELTHILFESMKLSNNNTLGSGVDGKQLEQVIKECQKKHWKFHKTNCKSDIASKDWYPDYIKEERMPTFLLDSPSFNTFVGVEYLWGNMPAIDIVKIASNELAGGKSSFNEPINLLFAASGDLNDIIMSVNGIPLDFNQPVNICVNDFAERVVVRNFIILYLFAKLGKNAIDIAIHIWYSSALTDEQMIGCFGIFNTVFQDLLGSNMSGSRITEEYEFKCDKVKICTHFSPKTWMCLAEMLENSTDLQTGVMLRNKIMLDPARIDYRHRHMQALTPGERIYPTYGWLLPDNSEPLSGWDISSVVQVKHGTADEDLYGKLYFYLREQFGIFIDRLENLTINFDLYDEDALELGKKLKSKRFDRIYVNNISDESYVDNNVMAKIFNIMDEISNETNALYDHTQAFETYMETKGANKTAKKVGLRRRTVHRIVPKRVGVSMREDEQNNVLSLENERDRHLLLGVGMNTFLERYVEWEVVA</sequence>
<proteinExistence type="predicted"/>